<feature type="compositionally biased region" description="Polar residues" evidence="1">
    <location>
        <begin position="51"/>
        <end position="64"/>
    </location>
</feature>
<gene>
    <name evidence="2" type="ORF">CSSPJE1EN1_LOCUS23078</name>
</gene>
<evidence type="ECO:0000256" key="1">
    <source>
        <dbReference type="SAM" id="MobiDB-lite"/>
    </source>
</evidence>
<evidence type="ECO:0000313" key="2">
    <source>
        <dbReference type="EMBL" id="CAK9277600.1"/>
    </source>
</evidence>
<protein>
    <submittedName>
        <fullName evidence="2">Uncharacterized protein</fullName>
    </submittedName>
</protein>
<organism evidence="2 3">
    <name type="scientific">Sphagnum jensenii</name>
    <dbReference type="NCBI Taxonomy" id="128206"/>
    <lineage>
        <taxon>Eukaryota</taxon>
        <taxon>Viridiplantae</taxon>
        <taxon>Streptophyta</taxon>
        <taxon>Embryophyta</taxon>
        <taxon>Bryophyta</taxon>
        <taxon>Sphagnophytina</taxon>
        <taxon>Sphagnopsida</taxon>
        <taxon>Sphagnales</taxon>
        <taxon>Sphagnaceae</taxon>
        <taxon>Sphagnum</taxon>
    </lineage>
</organism>
<keyword evidence="3" id="KW-1185">Reference proteome</keyword>
<name>A0ABP0XJ28_9BRYO</name>
<evidence type="ECO:0000313" key="3">
    <source>
        <dbReference type="Proteomes" id="UP001497444"/>
    </source>
</evidence>
<feature type="region of interest" description="Disordered" evidence="1">
    <location>
        <begin position="1"/>
        <end position="126"/>
    </location>
</feature>
<dbReference type="EMBL" id="OZ020103">
    <property type="protein sequence ID" value="CAK9277600.1"/>
    <property type="molecule type" value="Genomic_DNA"/>
</dbReference>
<accession>A0ABP0XJ28</accession>
<sequence>MGSGTTTTTPYATLSDLPRFEKRGHATSAPWMKEQATPHNSRGSNHEPYVPSNSQTAPFATFHNQPLPRQANKPKVQQAPWDRGEPHPSKVPIHQIPSPAPFATEPRNSSHKGSKHPPEVEPPLSSTWGGCLLPELSTPLMVLYTKGVRTASISEPFINRV</sequence>
<dbReference type="Proteomes" id="UP001497444">
    <property type="component" value="Chromosome 8"/>
</dbReference>
<reference evidence="2" key="1">
    <citation type="submission" date="2024-02" db="EMBL/GenBank/DDBJ databases">
        <authorList>
            <consortium name="ELIXIR-Norway"/>
            <consortium name="Elixir Norway"/>
        </authorList>
    </citation>
    <scope>NUCLEOTIDE SEQUENCE</scope>
</reference>
<proteinExistence type="predicted"/>